<keyword evidence="4" id="KW-1185">Reference proteome</keyword>
<proteinExistence type="predicted"/>
<dbReference type="InterPro" id="IPR013783">
    <property type="entry name" value="Ig-like_fold"/>
</dbReference>
<dbReference type="Gene3D" id="2.60.40.10">
    <property type="entry name" value="Immunoglobulins"/>
    <property type="match status" value="1"/>
</dbReference>
<protein>
    <recommendedName>
        <fullName evidence="5">Ig-like domain (Group 3)</fullName>
    </recommendedName>
</protein>
<accession>A0ABS5PT08</accession>
<keyword evidence="1" id="KW-0472">Membrane</keyword>
<dbReference type="EMBL" id="JAHBCL010000036">
    <property type="protein sequence ID" value="MBS7528309.1"/>
    <property type="molecule type" value="Genomic_DNA"/>
</dbReference>
<evidence type="ECO:0000313" key="3">
    <source>
        <dbReference type="EMBL" id="MBS7528309.1"/>
    </source>
</evidence>
<feature type="transmembrane region" description="Helical" evidence="1">
    <location>
        <begin position="467"/>
        <end position="486"/>
    </location>
</feature>
<evidence type="ECO:0008006" key="5">
    <source>
        <dbReference type="Google" id="ProtNLM"/>
    </source>
</evidence>
<dbReference type="Proteomes" id="UP000746471">
    <property type="component" value="Unassembled WGS sequence"/>
</dbReference>
<gene>
    <name evidence="3" type="ORF">KHM83_16590</name>
</gene>
<dbReference type="RefSeq" id="WP_213238169.1">
    <property type="nucleotide sequence ID" value="NZ_JAHBCL010000036.1"/>
</dbReference>
<keyword evidence="1" id="KW-1133">Transmembrane helix</keyword>
<organism evidence="3 4">
    <name type="scientific">Fusibacter paucivorans</name>
    <dbReference type="NCBI Taxonomy" id="76009"/>
    <lineage>
        <taxon>Bacteria</taxon>
        <taxon>Bacillati</taxon>
        <taxon>Bacillota</taxon>
        <taxon>Clostridia</taxon>
        <taxon>Eubacteriales</taxon>
        <taxon>Eubacteriales Family XII. Incertae Sedis</taxon>
        <taxon>Fusibacter</taxon>
    </lineage>
</organism>
<keyword evidence="2" id="KW-0732">Signal</keyword>
<evidence type="ECO:0000256" key="2">
    <source>
        <dbReference type="SAM" id="SignalP"/>
    </source>
</evidence>
<feature type="chain" id="PRO_5047172945" description="Ig-like domain (Group 3)" evidence="2">
    <location>
        <begin position="23"/>
        <end position="502"/>
    </location>
</feature>
<name>A0ABS5PT08_9FIRM</name>
<sequence length="502" mass="55732">MKKIIGCLFTMCILLSFSASFAGRAEIVYEMDEPYQNCVFQVDWEHIEKTGTVTITSPEGNTFGNLSTPERTSELPGRILINVGNASVGKWTIAIEGDGLGKVNISGGEIPTALNIDVLNVSEEDHAYTASWQASGDRGELTCEFFLDNDDHGYDGQSIDRFVSDAQGERLLNLLGTATGQYYLYMKMTDESGIYAYAYADEVIDYQDVNAKNRLEEVRAFLLNQNILIAWAPDESELFNVMLFDPETGQIIFEDLTHDFSYIAPRPEGYDKVMAAVATYADGKRGNYEKHEVIFDELPEANVVYPENDSINTTAVVVSVDFRGPYKIDAYVNDESVLEEATEPGEYLLPLEDGDNSIVFLIQDEAGNMITFPKRLYVDTTAPQLSISEDVNGKVVESDLIYIDGYTEAGATLYCNDNEVEKIGNSFSIEQMLVPGDNPIVIKAVDIAGNVSLYSAVVQKKNDMADYIKIGILIVVGMIFIVIYGGKIIKHIRKEKDHEKSN</sequence>
<reference evidence="3 4" key="1">
    <citation type="submission" date="2021-05" db="EMBL/GenBank/DDBJ databases">
        <title>Fusibacter ferrireducens sp. nov., an anaerobic, sulfur- and Fe-reducing bacterium isolated from the mangrove sediment.</title>
        <authorList>
            <person name="Qiu D."/>
        </authorList>
    </citation>
    <scope>NUCLEOTIDE SEQUENCE [LARGE SCALE GENOMIC DNA]</scope>
    <source>
        <strain evidence="3 4">DSM 12116</strain>
    </source>
</reference>
<evidence type="ECO:0000313" key="4">
    <source>
        <dbReference type="Proteomes" id="UP000746471"/>
    </source>
</evidence>
<feature type="signal peptide" evidence="2">
    <location>
        <begin position="1"/>
        <end position="22"/>
    </location>
</feature>
<comment type="caution">
    <text evidence="3">The sequence shown here is derived from an EMBL/GenBank/DDBJ whole genome shotgun (WGS) entry which is preliminary data.</text>
</comment>
<evidence type="ECO:0000256" key="1">
    <source>
        <dbReference type="SAM" id="Phobius"/>
    </source>
</evidence>
<keyword evidence="1" id="KW-0812">Transmembrane</keyword>